<feature type="region of interest" description="Disordered" evidence="1">
    <location>
        <begin position="22"/>
        <end position="94"/>
    </location>
</feature>
<evidence type="ECO:0000313" key="2">
    <source>
        <dbReference type="Proteomes" id="UP000192220"/>
    </source>
</evidence>
<reference evidence="3" key="1">
    <citation type="submission" date="2025-08" db="UniProtKB">
        <authorList>
            <consortium name="RefSeq"/>
        </authorList>
    </citation>
    <scope>IDENTIFICATION</scope>
</reference>
<name>A0A2I4AMV4_AUSLI</name>
<dbReference type="KEGG" id="alim:106512798"/>
<dbReference type="OrthoDB" id="8955789at2759"/>
<dbReference type="AlphaFoldDB" id="A0A2I4AMV4"/>
<dbReference type="RefSeq" id="XP_013856786.1">
    <property type="nucleotide sequence ID" value="XM_014001332.1"/>
</dbReference>
<keyword evidence="2" id="KW-1185">Reference proteome</keyword>
<dbReference type="STRING" id="52670.A0A2I4AMV4"/>
<keyword evidence="3" id="KW-0418">Kinase</keyword>
<sequence>MDTFFRRHFKRKEAPLQVEAPACRQRRPSVAVPTSKARRRSSVGLPSSALTRRRRSSIQLQPGPPSAGGGRLMKACHHDGAGRRRSSTTTPSLNPRFAVCRRKVGKMRTIDTPLLGPSVLLASLIQMTEEDEG</sequence>
<dbReference type="InParanoid" id="A0A2I4AMV4"/>
<dbReference type="Proteomes" id="UP000192220">
    <property type="component" value="Unplaced"/>
</dbReference>
<gene>
    <name evidence="3" type="primary">LOC106512798</name>
</gene>
<keyword evidence="3" id="KW-0808">Transferase</keyword>
<evidence type="ECO:0000313" key="3">
    <source>
        <dbReference type="RefSeq" id="XP_013856786.1"/>
    </source>
</evidence>
<accession>A0A2I4AMV4</accession>
<organism evidence="2 3">
    <name type="scientific">Austrofundulus limnaeus</name>
    <name type="common">Annual killifish</name>
    <dbReference type="NCBI Taxonomy" id="52670"/>
    <lineage>
        <taxon>Eukaryota</taxon>
        <taxon>Metazoa</taxon>
        <taxon>Chordata</taxon>
        <taxon>Craniata</taxon>
        <taxon>Vertebrata</taxon>
        <taxon>Euteleostomi</taxon>
        <taxon>Actinopterygii</taxon>
        <taxon>Neopterygii</taxon>
        <taxon>Teleostei</taxon>
        <taxon>Neoteleostei</taxon>
        <taxon>Acanthomorphata</taxon>
        <taxon>Ovalentaria</taxon>
        <taxon>Atherinomorphae</taxon>
        <taxon>Cyprinodontiformes</taxon>
        <taxon>Rivulidae</taxon>
        <taxon>Austrofundulus</taxon>
    </lineage>
</organism>
<dbReference type="GeneID" id="106512798"/>
<protein>
    <submittedName>
        <fullName evidence="3">Diacylglycerol kinase zeta</fullName>
    </submittedName>
</protein>
<proteinExistence type="predicted"/>
<evidence type="ECO:0000256" key="1">
    <source>
        <dbReference type="SAM" id="MobiDB-lite"/>
    </source>
</evidence>
<feature type="non-terminal residue" evidence="3">
    <location>
        <position position="133"/>
    </location>
</feature>